<dbReference type="Proteomes" id="UP000593574">
    <property type="component" value="Unassembled WGS sequence"/>
</dbReference>
<comment type="caution">
    <text evidence="1">The sequence shown here is derived from an EMBL/GenBank/DDBJ whole genome shotgun (WGS) entry which is preliminary data.</text>
</comment>
<evidence type="ECO:0000313" key="2">
    <source>
        <dbReference type="Proteomes" id="UP000593574"/>
    </source>
</evidence>
<gene>
    <name evidence="1" type="ORF">Golax_022779</name>
</gene>
<organism evidence="1 2">
    <name type="scientific">Gossypium laxum</name>
    <dbReference type="NCBI Taxonomy" id="34288"/>
    <lineage>
        <taxon>Eukaryota</taxon>
        <taxon>Viridiplantae</taxon>
        <taxon>Streptophyta</taxon>
        <taxon>Embryophyta</taxon>
        <taxon>Tracheophyta</taxon>
        <taxon>Spermatophyta</taxon>
        <taxon>Magnoliopsida</taxon>
        <taxon>eudicotyledons</taxon>
        <taxon>Gunneridae</taxon>
        <taxon>Pentapetalae</taxon>
        <taxon>rosids</taxon>
        <taxon>malvids</taxon>
        <taxon>Malvales</taxon>
        <taxon>Malvaceae</taxon>
        <taxon>Malvoideae</taxon>
        <taxon>Gossypium</taxon>
    </lineage>
</organism>
<evidence type="ECO:0008006" key="3">
    <source>
        <dbReference type="Google" id="ProtNLM"/>
    </source>
</evidence>
<proteinExistence type="predicted"/>
<reference evidence="1 2" key="1">
    <citation type="journal article" date="2019" name="Genome Biol. Evol.">
        <title>Insights into the evolution of the New World diploid cottons (Gossypium, subgenus Houzingenia) based on genome sequencing.</title>
        <authorList>
            <person name="Grover C.E."/>
            <person name="Arick M.A. 2nd"/>
            <person name="Thrash A."/>
            <person name="Conover J.L."/>
            <person name="Sanders W.S."/>
            <person name="Peterson D.G."/>
            <person name="Frelichowski J.E."/>
            <person name="Scheffler J.A."/>
            <person name="Scheffler B.E."/>
            <person name="Wendel J.F."/>
        </authorList>
    </citation>
    <scope>NUCLEOTIDE SEQUENCE [LARGE SCALE GENOMIC DNA]</scope>
    <source>
        <strain evidence="1">4</strain>
        <tissue evidence="1">Leaf</tissue>
    </source>
</reference>
<name>A0A7J9B589_9ROSI</name>
<feature type="non-terminal residue" evidence="1">
    <location>
        <position position="70"/>
    </location>
</feature>
<accession>A0A7J9B589</accession>
<sequence length="70" mass="7967">MMGFLRLIVEGDSLTVIKSIKKKGEDKLVLRPITHHICKMEGRRRKVCGGWVNGVPESVMMVAMNDRLAW</sequence>
<keyword evidence="2" id="KW-1185">Reference proteome</keyword>
<protein>
    <recommendedName>
        <fullName evidence="3">RNase H type-1 domain-containing protein</fullName>
    </recommendedName>
</protein>
<dbReference type="EMBL" id="JABEZV010449735">
    <property type="protein sequence ID" value="MBA0731460.1"/>
    <property type="molecule type" value="Genomic_DNA"/>
</dbReference>
<evidence type="ECO:0000313" key="1">
    <source>
        <dbReference type="EMBL" id="MBA0731460.1"/>
    </source>
</evidence>
<dbReference type="AlphaFoldDB" id="A0A7J9B589"/>